<evidence type="ECO:0000256" key="2">
    <source>
        <dbReference type="SAM" id="MobiDB-lite"/>
    </source>
</evidence>
<feature type="domain" description="RING-type" evidence="3">
    <location>
        <begin position="115"/>
        <end position="156"/>
    </location>
</feature>
<dbReference type="FunFam" id="3.30.40.10:FF:000611">
    <property type="entry name" value="Zinc finger family protein"/>
    <property type="match status" value="1"/>
</dbReference>
<dbReference type="PANTHER" id="PTHR22765">
    <property type="entry name" value="RING FINGER AND PROTEASE ASSOCIATED DOMAIN-CONTAINING"/>
    <property type="match status" value="1"/>
</dbReference>
<accession>A0A8B7BI66</accession>
<protein>
    <submittedName>
        <fullName evidence="5 6">E3 ubiquitin-protein ligase RNF165-like</fullName>
    </submittedName>
</protein>
<dbReference type="Proteomes" id="UP000228380">
    <property type="component" value="Unplaced"/>
</dbReference>
<dbReference type="Gene3D" id="3.30.40.10">
    <property type="entry name" value="Zinc/RING finger domain, C3HC4 (zinc finger)"/>
    <property type="match status" value="1"/>
</dbReference>
<keyword evidence="4" id="KW-1185">Reference proteome</keyword>
<proteinExistence type="predicted"/>
<dbReference type="SMART" id="SM00184">
    <property type="entry name" value="RING"/>
    <property type="match status" value="1"/>
</dbReference>
<dbReference type="RefSeq" id="XP_008777376.1">
    <property type="nucleotide sequence ID" value="XM_008779154.4"/>
</dbReference>
<dbReference type="AlphaFoldDB" id="A0A8B7BI66"/>
<sequence>MMLPGVELARKRRVHCHSGGETPAARRSPADPTDMRLPYLRPTAMDESAFAARIRLEEKLRGVAGPPLPAAAATTSSSSSSFSFSPRRRQREASDGKTKPKSGGLKRTGSRTELCAVCLEDFQSKQSVMRLPCSHKYHSDCLLPWLAAHAHCPCCRTPVPFFNCLS</sequence>
<evidence type="ECO:0000313" key="6">
    <source>
        <dbReference type="RefSeq" id="XP_038978389.1"/>
    </source>
</evidence>
<organism evidence="4 5">
    <name type="scientific">Phoenix dactylifera</name>
    <name type="common">Date palm</name>
    <dbReference type="NCBI Taxonomy" id="42345"/>
    <lineage>
        <taxon>Eukaryota</taxon>
        <taxon>Viridiplantae</taxon>
        <taxon>Streptophyta</taxon>
        <taxon>Embryophyta</taxon>
        <taxon>Tracheophyta</taxon>
        <taxon>Spermatophyta</taxon>
        <taxon>Magnoliopsida</taxon>
        <taxon>Liliopsida</taxon>
        <taxon>Arecaceae</taxon>
        <taxon>Coryphoideae</taxon>
        <taxon>Phoeniceae</taxon>
        <taxon>Phoenix</taxon>
    </lineage>
</organism>
<feature type="region of interest" description="Disordered" evidence="2">
    <location>
        <begin position="1"/>
        <end position="39"/>
    </location>
</feature>
<dbReference type="GO" id="GO:0006511">
    <property type="term" value="P:ubiquitin-dependent protein catabolic process"/>
    <property type="evidence" value="ECO:0007669"/>
    <property type="project" value="TreeGrafter"/>
</dbReference>
<dbReference type="InterPro" id="IPR013083">
    <property type="entry name" value="Znf_RING/FYVE/PHD"/>
</dbReference>
<evidence type="ECO:0000313" key="5">
    <source>
        <dbReference type="RefSeq" id="XP_008777376.1"/>
    </source>
</evidence>
<keyword evidence="1" id="KW-0863">Zinc-finger</keyword>
<feature type="compositionally biased region" description="Low complexity" evidence="2">
    <location>
        <begin position="70"/>
        <end position="85"/>
    </location>
</feature>
<dbReference type="KEGG" id="pda:103697316"/>
<dbReference type="GO" id="GO:0008270">
    <property type="term" value="F:zinc ion binding"/>
    <property type="evidence" value="ECO:0007669"/>
    <property type="project" value="UniProtKB-KW"/>
</dbReference>
<keyword evidence="1" id="KW-0862">Zinc</keyword>
<gene>
    <name evidence="5" type="primary">LOC103697316</name>
    <name evidence="6" type="synonym">LOC120108756</name>
</gene>
<dbReference type="GeneID" id="103697316"/>
<dbReference type="PANTHER" id="PTHR22765:SF303">
    <property type="entry name" value="RING-TYPE DOMAIN-CONTAINING PROTEIN"/>
    <property type="match status" value="1"/>
</dbReference>
<dbReference type="InterPro" id="IPR051826">
    <property type="entry name" value="E3_ubiquitin-ligase_domain"/>
</dbReference>
<feature type="region of interest" description="Disordered" evidence="2">
    <location>
        <begin position="65"/>
        <end position="108"/>
    </location>
</feature>
<dbReference type="InterPro" id="IPR001841">
    <property type="entry name" value="Znf_RING"/>
</dbReference>
<reference evidence="5 6" key="1">
    <citation type="submission" date="2025-04" db="UniProtKB">
        <authorList>
            <consortium name="RefSeq"/>
        </authorList>
    </citation>
    <scope>IDENTIFICATION</scope>
    <source>
        <tissue evidence="5 6">Young leaves</tissue>
    </source>
</reference>
<keyword evidence="1" id="KW-0479">Metal-binding</keyword>
<dbReference type="CDD" id="cd16454">
    <property type="entry name" value="RING-H2_PA-TM-RING"/>
    <property type="match status" value="1"/>
</dbReference>
<dbReference type="RefSeq" id="XP_038978389.1">
    <property type="nucleotide sequence ID" value="XM_039122461.1"/>
</dbReference>
<evidence type="ECO:0000259" key="3">
    <source>
        <dbReference type="PROSITE" id="PS50089"/>
    </source>
</evidence>
<dbReference type="OrthoDB" id="8062037at2759"/>
<evidence type="ECO:0000256" key="1">
    <source>
        <dbReference type="PROSITE-ProRule" id="PRU00175"/>
    </source>
</evidence>
<dbReference type="GO" id="GO:0061630">
    <property type="term" value="F:ubiquitin protein ligase activity"/>
    <property type="evidence" value="ECO:0007669"/>
    <property type="project" value="TreeGrafter"/>
</dbReference>
<dbReference type="PROSITE" id="PS50089">
    <property type="entry name" value="ZF_RING_2"/>
    <property type="match status" value="1"/>
</dbReference>
<dbReference type="Pfam" id="PF13639">
    <property type="entry name" value="zf-RING_2"/>
    <property type="match status" value="1"/>
</dbReference>
<evidence type="ECO:0000313" key="4">
    <source>
        <dbReference type="Proteomes" id="UP000228380"/>
    </source>
</evidence>
<dbReference type="KEGG" id="pda:120108756"/>
<dbReference type="SUPFAM" id="SSF57850">
    <property type="entry name" value="RING/U-box"/>
    <property type="match status" value="1"/>
</dbReference>
<name>A0A8B7BI66_PHODC</name>